<dbReference type="InterPro" id="IPR050141">
    <property type="entry name" value="GCL_type2/YbdK_subfam"/>
</dbReference>
<name>A0ABP8EEV6_9MICO</name>
<dbReference type="InterPro" id="IPR006336">
    <property type="entry name" value="GCS2"/>
</dbReference>
<dbReference type="Gene3D" id="3.30.590.20">
    <property type="match status" value="1"/>
</dbReference>
<gene>
    <name evidence="2" type="ORF">GCM10022261_00400</name>
</gene>
<organism evidence="2 3">
    <name type="scientific">Brevibacterium daeguense</name>
    <dbReference type="NCBI Taxonomy" id="909936"/>
    <lineage>
        <taxon>Bacteria</taxon>
        <taxon>Bacillati</taxon>
        <taxon>Actinomycetota</taxon>
        <taxon>Actinomycetes</taxon>
        <taxon>Micrococcales</taxon>
        <taxon>Brevibacteriaceae</taxon>
        <taxon>Brevibacterium</taxon>
    </lineage>
</organism>
<sequence>MLYFDARLSDHVPTLEVRVADVCQSDEQAAVIAGLLRALVETAVRDWQAGHLVMSVPAAVLRTWMWQASSSGVDADLIDPLTGTPAAAAVVVGRLLDTVRAVLDEYEETGRVEEILAEILSAGSGARPQREVHQTTSDVAAIVRRALEATHASSREGAALRSAVAARGLRAL</sequence>
<proteinExistence type="predicted"/>
<dbReference type="Proteomes" id="UP001501586">
    <property type="component" value="Unassembled WGS sequence"/>
</dbReference>
<evidence type="ECO:0000313" key="2">
    <source>
        <dbReference type="EMBL" id="GAA4282509.1"/>
    </source>
</evidence>
<evidence type="ECO:0008006" key="4">
    <source>
        <dbReference type="Google" id="ProtNLM"/>
    </source>
</evidence>
<dbReference type="RefSeq" id="WP_236866807.1">
    <property type="nucleotide sequence ID" value="NZ_BAABAZ010000002.1"/>
</dbReference>
<dbReference type="PANTHER" id="PTHR36510:SF1">
    <property type="entry name" value="GLUTAMATE--CYSTEINE LIGASE 2-RELATED"/>
    <property type="match status" value="1"/>
</dbReference>
<protein>
    <recommendedName>
        <fullName evidence="4">Carboxylate-amine ligase</fullName>
    </recommendedName>
</protein>
<accession>A0ABP8EEV6</accession>
<dbReference type="PANTHER" id="PTHR36510">
    <property type="entry name" value="GLUTAMATE--CYSTEINE LIGASE 2-RELATED"/>
    <property type="match status" value="1"/>
</dbReference>
<keyword evidence="3" id="KW-1185">Reference proteome</keyword>
<reference evidence="3" key="1">
    <citation type="journal article" date="2019" name="Int. J. Syst. Evol. Microbiol.">
        <title>The Global Catalogue of Microorganisms (GCM) 10K type strain sequencing project: providing services to taxonomists for standard genome sequencing and annotation.</title>
        <authorList>
            <consortium name="The Broad Institute Genomics Platform"/>
            <consortium name="The Broad Institute Genome Sequencing Center for Infectious Disease"/>
            <person name="Wu L."/>
            <person name="Ma J."/>
        </authorList>
    </citation>
    <scope>NUCLEOTIDE SEQUENCE [LARGE SCALE GENOMIC DNA]</scope>
    <source>
        <strain evidence="3">JCM 17458</strain>
    </source>
</reference>
<evidence type="ECO:0000256" key="1">
    <source>
        <dbReference type="ARBA" id="ARBA00048819"/>
    </source>
</evidence>
<dbReference type="SUPFAM" id="SSF55931">
    <property type="entry name" value="Glutamine synthetase/guanido kinase"/>
    <property type="match status" value="1"/>
</dbReference>
<comment type="caution">
    <text evidence="2">The sequence shown here is derived from an EMBL/GenBank/DDBJ whole genome shotgun (WGS) entry which is preliminary data.</text>
</comment>
<dbReference type="EMBL" id="BAABAZ010000002">
    <property type="protein sequence ID" value="GAA4282509.1"/>
    <property type="molecule type" value="Genomic_DNA"/>
</dbReference>
<comment type="catalytic activity">
    <reaction evidence="1">
        <text>L-cysteine + L-glutamate + ATP = gamma-L-glutamyl-L-cysteine + ADP + phosphate + H(+)</text>
        <dbReference type="Rhea" id="RHEA:13285"/>
        <dbReference type="ChEBI" id="CHEBI:15378"/>
        <dbReference type="ChEBI" id="CHEBI:29985"/>
        <dbReference type="ChEBI" id="CHEBI:30616"/>
        <dbReference type="ChEBI" id="CHEBI:35235"/>
        <dbReference type="ChEBI" id="CHEBI:43474"/>
        <dbReference type="ChEBI" id="CHEBI:58173"/>
        <dbReference type="ChEBI" id="CHEBI:456216"/>
        <dbReference type="EC" id="6.3.2.2"/>
    </reaction>
</comment>
<dbReference type="Pfam" id="PF04107">
    <property type="entry name" value="GCS2"/>
    <property type="match status" value="1"/>
</dbReference>
<evidence type="ECO:0000313" key="3">
    <source>
        <dbReference type="Proteomes" id="UP001501586"/>
    </source>
</evidence>
<dbReference type="InterPro" id="IPR014746">
    <property type="entry name" value="Gln_synth/guanido_kin_cat_dom"/>
</dbReference>